<dbReference type="Gene3D" id="2.30.30.40">
    <property type="entry name" value="SH3 Domains"/>
    <property type="match status" value="1"/>
</dbReference>
<evidence type="ECO:0000256" key="3">
    <source>
        <dbReference type="ARBA" id="ARBA00022737"/>
    </source>
</evidence>
<keyword evidence="8" id="KW-1185">Reference proteome</keyword>
<evidence type="ECO:0000256" key="5">
    <source>
        <dbReference type="SAM" id="MobiDB-lite"/>
    </source>
</evidence>
<accession>A0ABY6LCK7</accession>
<gene>
    <name evidence="7" type="ORF">LAZ67_15000116</name>
</gene>
<keyword evidence="1 4" id="KW-0728">SH3 domain</keyword>
<keyword evidence="2" id="KW-0597">Phosphoprotein</keyword>
<dbReference type="InterPro" id="IPR035716">
    <property type="entry name" value="Cortactin_SH3"/>
</dbReference>
<evidence type="ECO:0000313" key="7">
    <source>
        <dbReference type="EMBL" id="UYV77205.1"/>
    </source>
</evidence>
<keyword evidence="3" id="KW-0677">Repeat</keyword>
<evidence type="ECO:0000256" key="1">
    <source>
        <dbReference type="ARBA" id="ARBA00022443"/>
    </source>
</evidence>
<feature type="compositionally biased region" description="Basic and acidic residues" evidence="5">
    <location>
        <begin position="473"/>
        <end position="501"/>
    </location>
</feature>
<dbReference type="InterPro" id="IPR001452">
    <property type="entry name" value="SH3_domain"/>
</dbReference>
<evidence type="ECO:0000256" key="4">
    <source>
        <dbReference type="PROSITE-ProRule" id="PRU00192"/>
    </source>
</evidence>
<feature type="region of interest" description="Disordered" evidence="5">
    <location>
        <begin position="262"/>
        <end position="453"/>
    </location>
</feature>
<proteinExistence type="predicted"/>
<dbReference type="Pfam" id="PF02218">
    <property type="entry name" value="HS1_rep"/>
    <property type="match status" value="4"/>
</dbReference>
<dbReference type="SUPFAM" id="SSF50044">
    <property type="entry name" value="SH3-domain"/>
    <property type="match status" value="1"/>
</dbReference>
<dbReference type="Proteomes" id="UP001235939">
    <property type="component" value="Chromosome 15"/>
</dbReference>
<organism evidence="7 8">
    <name type="scientific">Cordylochernes scorpioides</name>
    <dbReference type="NCBI Taxonomy" id="51811"/>
    <lineage>
        <taxon>Eukaryota</taxon>
        <taxon>Metazoa</taxon>
        <taxon>Ecdysozoa</taxon>
        <taxon>Arthropoda</taxon>
        <taxon>Chelicerata</taxon>
        <taxon>Arachnida</taxon>
        <taxon>Pseudoscorpiones</taxon>
        <taxon>Cheliferoidea</taxon>
        <taxon>Chernetidae</taxon>
        <taxon>Cordylochernes</taxon>
    </lineage>
</organism>
<dbReference type="PROSITE" id="PS50002">
    <property type="entry name" value="SH3"/>
    <property type="match status" value="1"/>
</dbReference>
<feature type="region of interest" description="Disordered" evidence="5">
    <location>
        <begin position="228"/>
        <end position="248"/>
    </location>
</feature>
<name>A0ABY6LCK7_9ARAC</name>
<reference evidence="7 8" key="1">
    <citation type="submission" date="2022-01" db="EMBL/GenBank/DDBJ databases">
        <title>A chromosomal length assembly of Cordylochernes scorpioides.</title>
        <authorList>
            <person name="Zeh D."/>
            <person name="Zeh J."/>
        </authorList>
    </citation>
    <scope>NUCLEOTIDE SEQUENCE [LARGE SCALE GENOMIC DNA]</scope>
    <source>
        <strain evidence="7">IN4F17</strain>
        <tissue evidence="7">Whole Body</tissue>
    </source>
</reference>
<evidence type="ECO:0000313" key="8">
    <source>
        <dbReference type="Proteomes" id="UP001235939"/>
    </source>
</evidence>
<dbReference type="InterPro" id="IPR003134">
    <property type="entry name" value="Hs1_Cortactin"/>
</dbReference>
<dbReference type="EMBL" id="CP092877">
    <property type="protein sequence ID" value="UYV77205.1"/>
    <property type="molecule type" value="Genomic_DNA"/>
</dbReference>
<dbReference type="PANTHER" id="PTHR10829:SF23">
    <property type="entry name" value="CORTACTIN, ISOFORM A"/>
    <property type="match status" value="1"/>
</dbReference>
<evidence type="ECO:0000256" key="2">
    <source>
        <dbReference type="ARBA" id="ARBA00022553"/>
    </source>
</evidence>
<feature type="compositionally biased region" description="Basic and acidic residues" evidence="5">
    <location>
        <begin position="325"/>
        <end position="453"/>
    </location>
</feature>
<dbReference type="PROSITE" id="PS51090">
    <property type="entry name" value="CORTACTIN"/>
    <property type="match status" value="5"/>
</dbReference>
<sequence>MATWKAIAVSGVKLETQNSDDDWETDPDFVTRFVCGNSISELREKVARADAEAIKRELAANPGAAYGYGGKFGVQKDRMDKVSGPGWYHGGELQGCVQCAVGHDHIENVPKHCSQTDAVKGFGGEYGVQTDRQDKVPLQYPLVSASTKVLYLDEGIPLNCPHVFPDYSFGFGGTFGVEQDRRDTCALGFDYQPSAEKHASQLDYSRGFGGKYGVQRDRQDSAAHNWDEVTKTEAHPSQVDMKKGFGGRFGVESDRQDKCALPFAENTSPAPVRTKPAPPPSSSKASALKAMFEKMATASPEASEGQRKPSLTGRKSSLKTPFLQEDEKAKQEKERIRQARLEQERLEREKAKAEEEERNRRRQEAEDKLLKEEEEHERRKQEHKLASIKLEQEKLAKVKQEQERLEQERLEKAKQERIEQERQEREREEKLQKERLEQERLEKERQEKEETEKAKLWQEQMLERARVQQEKLREAMEGREQEKLKREKEEQERMKRERDEQCQDFPVRLSQPVLLESKIFPPPEPTYQILENLYPPIDETPEMGLTAVALYDYQAADDDEISFDPDDLITNIELIDEGWWRGECHGQVGLFPANYVQLLHS</sequence>
<evidence type="ECO:0000259" key="6">
    <source>
        <dbReference type="PROSITE" id="PS50002"/>
    </source>
</evidence>
<dbReference type="Pfam" id="PF14604">
    <property type="entry name" value="SH3_9"/>
    <property type="match status" value="1"/>
</dbReference>
<dbReference type="PANTHER" id="PTHR10829">
    <property type="entry name" value="CORTACTIN AND DREBRIN"/>
    <property type="match status" value="1"/>
</dbReference>
<feature type="region of interest" description="Disordered" evidence="5">
    <location>
        <begin position="473"/>
        <end position="502"/>
    </location>
</feature>
<dbReference type="CDD" id="cd11959">
    <property type="entry name" value="SH3_Cortactin"/>
    <property type="match status" value="1"/>
</dbReference>
<dbReference type="PRINTS" id="PR00452">
    <property type="entry name" value="SH3DOMAIN"/>
</dbReference>
<dbReference type="InterPro" id="IPR036028">
    <property type="entry name" value="SH3-like_dom_sf"/>
</dbReference>
<dbReference type="SMART" id="SM00326">
    <property type="entry name" value="SH3"/>
    <property type="match status" value="1"/>
</dbReference>
<feature type="domain" description="SH3" evidence="6">
    <location>
        <begin position="542"/>
        <end position="601"/>
    </location>
</feature>
<protein>
    <submittedName>
        <fullName evidence="7">CTTN</fullName>
    </submittedName>
</protein>